<comment type="caution">
    <text evidence="17">The sequence shown here is derived from an EMBL/GenBank/DDBJ whole genome shotgun (WGS) entry which is preliminary data.</text>
</comment>
<feature type="binding site" evidence="13">
    <location>
        <position position="169"/>
    </location>
    <ligand>
        <name>Ca(2+)</name>
        <dbReference type="ChEBI" id="CHEBI:29108"/>
        <label>2</label>
    </ligand>
</feature>
<dbReference type="Gene3D" id="1.10.420.10">
    <property type="entry name" value="Peroxidase, domain 2"/>
    <property type="match status" value="1"/>
</dbReference>
<keyword evidence="3" id="KW-0575">Peroxidase</keyword>
<evidence type="ECO:0000256" key="2">
    <source>
        <dbReference type="ARBA" id="ARBA00006873"/>
    </source>
</evidence>
<evidence type="ECO:0000313" key="18">
    <source>
        <dbReference type="Proteomes" id="UP000479710"/>
    </source>
</evidence>
<dbReference type="InterPro" id="IPR019793">
    <property type="entry name" value="Peroxidases_heam-ligand_BS"/>
</dbReference>
<comment type="cofactor">
    <cofactor evidence="13">
        <name>Ca(2+)</name>
        <dbReference type="ChEBI" id="CHEBI:29108"/>
    </cofactor>
    <text evidence="13">Binds 2 calcium ions per subunit.</text>
</comment>
<name>A0A6G1C701_9ORYZ</name>
<dbReference type="InterPro" id="IPR019794">
    <property type="entry name" value="Peroxidases_AS"/>
</dbReference>
<dbReference type="EMBL" id="SPHZ02000010">
    <property type="protein sequence ID" value="KAF0895574.1"/>
    <property type="molecule type" value="Genomic_DNA"/>
</dbReference>
<dbReference type="InterPro" id="IPR010255">
    <property type="entry name" value="Haem_peroxidase_sf"/>
</dbReference>
<evidence type="ECO:0000256" key="5">
    <source>
        <dbReference type="ARBA" id="ARBA00022723"/>
    </source>
</evidence>
<feature type="binding site" evidence="13">
    <location>
        <position position="166"/>
    </location>
    <ligand>
        <name>Ca(2+)</name>
        <dbReference type="ChEBI" id="CHEBI:29108"/>
        <label>2</label>
    </ligand>
</feature>
<keyword evidence="5 13" id="KW-0479">Metal-binding</keyword>
<evidence type="ECO:0000256" key="11">
    <source>
        <dbReference type="ARBA" id="ARBA00023324"/>
    </source>
</evidence>
<sequence length="269" mass="28810">MAAVGRSARAVAVVQLASIVAVLLSSPPAAAASCPQLESIVRSSVQAALQREIALAAGLIRIFFHDCFPQARTLIIYTSIYYLDSLAPAPESLVNELPGPGSSSVRQLINLFGSRGMGDAADLVALSGGHTVGRSQCGFVRPQDDSFSRKMAANCSADPNRKQDLDVITPVTFDNGYYMALTRSQGVFTSDMALIRDQATAPIVRRFAQDKAAFFAQFTKSMIKLSKVPRPGGNVGEIRRNCFRSNRPRLVDAAATFASEQEEGFAAFA</sequence>
<keyword evidence="10" id="KW-0873">Pyrrolidone carboxylic acid</keyword>
<feature type="binding site" evidence="13">
    <location>
        <position position="131"/>
    </location>
    <ligand>
        <name>Ca(2+)</name>
        <dbReference type="ChEBI" id="CHEBI:29108"/>
        <label>2</label>
    </ligand>
</feature>
<gene>
    <name evidence="17" type="ORF">E2562_013889</name>
</gene>
<proteinExistence type="inferred from homology"/>
<dbReference type="PROSITE" id="PS00435">
    <property type="entry name" value="PEROXIDASE_1"/>
    <property type="match status" value="1"/>
</dbReference>
<protein>
    <recommendedName>
        <fullName evidence="16">Plant heme peroxidase family profile domain-containing protein</fullName>
    </recommendedName>
</protein>
<dbReference type="Proteomes" id="UP000479710">
    <property type="component" value="Unassembled WGS sequence"/>
</dbReference>
<evidence type="ECO:0000256" key="15">
    <source>
        <dbReference type="SAM" id="SignalP"/>
    </source>
</evidence>
<dbReference type="PROSITE" id="PS00436">
    <property type="entry name" value="PEROXIDASE_2"/>
    <property type="match status" value="1"/>
</dbReference>
<dbReference type="PRINTS" id="PR00461">
    <property type="entry name" value="PLPEROXIDASE"/>
</dbReference>
<dbReference type="PANTHER" id="PTHR31517:SF51">
    <property type="entry name" value="PEROXIDASE 55"/>
    <property type="match status" value="1"/>
</dbReference>
<feature type="signal peptide" evidence="15">
    <location>
        <begin position="1"/>
        <end position="31"/>
    </location>
</feature>
<dbReference type="GO" id="GO:0042744">
    <property type="term" value="P:hydrogen peroxide catabolic process"/>
    <property type="evidence" value="ECO:0007669"/>
    <property type="project" value="UniProtKB-KW"/>
</dbReference>
<comment type="similarity">
    <text evidence="2">Belongs to the peroxidase family. Ascorbate peroxidase subfamily.</text>
</comment>
<dbReference type="FunFam" id="1.10.420.10:FF:000001">
    <property type="entry name" value="Peroxidase"/>
    <property type="match status" value="1"/>
</dbReference>
<evidence type="ECO:0000256" key="9">
    <source>
        <dbReference type="ARBA" id="ARBA00023157"/>
    </source>
</evidence>
<evidence type="ECO:0000256" key="6">
    <source>
        <dbReference type="ARBA" id="ARBA00022837"/>
    </source>
</evidence>
<reference evidence="17 18" key="1">
    <citation type="submission" date="2019-11" db="EMBL/GenBank/DDBJ databases">
        <title>Whole genome sequence of Oryza granulata.</title>
        <authorList>
            <person name="Li W."/>
        </authorList>
    </citation>
    <scope>NUCLEOTIDE SEQUENCE [LARGE SCALE GENOMIC DNA]</scope>
    <source>
        <strain evidence="18">cv. Menghai</strain>
        <tissue evidence="17">Leaf</tissue>
    </source>
</reference>
<dbReference type="PROSITE" id="PS51257">
    <property type="entry name" value="PROKAR_LIPOPROTEIN"/>
    <property type="match status" value="1"/>
</dbReference>
<dbReference type="OrthoDB" id="2113341at2759"/>
<evidence type="ECO:0000256" key="4">
    <source>
        <dbReference type="ARBA" id="ARBA00022617"/>
    </source>
</evidence>
<dbReference type="Gene3D" id="1.10.520.10">
    <property type="match status" value="1"/>
</dbReference>
<evidence type="ECO:0000313" key="17">
    <source>
        <dbReference type="EMBL" id="KAF0895574.1"/>
    </source>
</evidence>
<organism evidence="17 18">
    <name type="scientific">Oryza meyeriana var. granulata</name>
    <dbReference type="NCBI Taxonomy" id="110450"/>
    <lineage>
        <taxon>Eukaryota</taxon>
        <taxon>Viridiplantae</taxon>
        <taxon>Streptophyta</taxon>
        <taxon>Embryophyta</taxon>
        <taxon>Tracheophyta</taxon>
        <taxon>Spermatophyta</taxon>
        <taxon>Magnoliopsida</taxon>
        <taxon>Liliopsida</taxon>
        <taxon>Poales</taxon>
        <taxon>Poaceae</taxon>
        <taxon>BOP clade</taxon>
        <taxon>Oryzoideae</taxon>
        <taxon>Oryzeae</taxon>
        <taxon>Oryzinae</taxon>
        <taxon>Oryza</taxon>
        <taxon>Oryza meyeriana</taxon>
    </lineage>
</organism>
<feature type="binding site" evidence="12">
    <location>
        <position position="98"/>
    </location>
    <ligand>
        <name>substrate</name>
    </ligand>
</feature>
<feature type="binding site" evidence="13">
    <location>
        <position position="174"/>
    </location>
    <ligand>
        <name>Ca(2+)</name>
        <dbReference type="ChEBI" id="CHEBI:29108"/>
        <label>2</label>
    </ligand>
</feature>
<keyword evidence="6 13" id="KW-0106">Calcium</keyword>
<evidence type="ECO:0000256" key="7">
    <source>
        <dbReference type="ARBA" id="ARBA00023002"/>
    </source>
</evidence>
<dbReference type="AlphaFoldDB" id="A0A6G1C701"/>
<feature type="chain" id="PRO_5026202307" description="Plant heme peroxidase family profile domain-containing protein" evidence="15">
    <location>
        <begin position="32"/>
        <end position="269"/>
    </location>
</feature>
<evidence type="ECO:0000256" key="3">
    <source>
        <dbReference type="ARBA" id="ARBA00022559"/>
    </source>
</evidence>
<dbReference type="SUPFAM" id="SSF48113">
    <property type="entry name" value="Heme-dependent peroxidases"/>
    <property type="match status" value="1"/>
</dbReference>
<keyword evidence="15" id="KW-0732">Signal</keyword>
<dbReference type="InterPro" id="IPR000823">
    <property type="entry name" value="Peroxidase_pln"/>
</dbReference>
<dbReference type="PRINTS" id="PR00458">
    <property type="entry name" value="PEROXIDASE"/>
</dbReference>
<evidence type="ECO:0000256" key="12">
    <source>
        <dbReference type="PIRSR" id="PIRSR600823-2"/>
    </source>
</evidence>
<evidence type="ECO:0000256" key="1">
    <source>
        <dbReference type="ARBA" id="ARBA00000189"/>
    </source>
</evidence>
<keyword evidence="8 13" id="KW-0408">Iron</keyword>
<accession>A0A6G1C701</accession>
<dbReference type="GO" id="GO:0020037">
    <property type="term" value="F:heme binding"/>
    <property type="evidence" value="ECO:0007669"/>
    <property type="project" value="InterPro"/>
</dbReference>
<evidence type="ECO:0000256" key="8">
    <source>
        <dbReference type="ARBA" id="ARBA00023004"/>
    </source>
</evidence>
<feature type="disulfide bond" evidence="14">
    <location>
        <begin position="137"/>
        <end position="155"/>
    </location>
</feature>
<keyword evidence="4" id="KW-0349">Heme</keyword>
<dbReference type="InterPro" id="IPR002016">
    <property type="entry name" value="Haem_peroxidase"/>
</dbReference>
<dbReference type="PROSITE" id="PS50873">
    <property type="entry name" value="PEROXIDASE_4"/>
    <property type="match status" value="2"/>
</dbReference>
<keyword evidence="18" id="KW-1185">Reference proteome</keyword>
<dbReference type="Pfam" id="PF00141">
    <property type="entry name" value="peroxidase"/>
    <property type="match status" value="1"/>
</dbReference>
<keyword evidence="9 14" id="KW-1015">Disulfide bond</keyword>
<evidence type="ECO:0000259" key="16">
    <source>
        <dbReference type="PROSITE" id="PS50873"/>
    </source>
</evidence>
<dbReference type="GO" id="GO:0140825">
    <property type="term" value="F:lactoperoxidase activity"/>
    <property type="evidence" value="ECO:0007669"/>
    <property type="project" value="UniProtKB-EC"/>
</dbReference>
<evidence type="ECO:0000256" key="13">
    <source>
        <dbReference type="PIRSR" id="PIRSR600823-3"/>
    </source>
</evidence>
<feature type="domain" description="Plant heme peroxidase family profile" evidence="16">
    <location>
        <begin position="33"/>
        <end position="68"/>
    </location>
</feature>
<feature type="binding site" description="axial binding residue" evidence="13">
    <location>
        <position position="130"/>
    </location>
    <ligand>
        <name>heme b</name>
        <dbReference type="ChEBI" id="CHEBI:60344"/>
    </ligand>
    <ligandPart>
        <name>Fe</name>
        <dbReference type="ChEBI" id="CHEBI:18248"/>
    </ligandPart>
</feature>
<dbReference type="PANTHER" id="PTHR31517">
    <property type="match status" value="1"/>
</dbReference>
<comment type="cofactor">
    <cofactor evidence="13">
        <name>heme b</name>
        <dbReference type="ChEBI" id="CHEBI:60344"/>
    </cofactor>
    <text evidence="13">Binds 1 heme b (iron(II)-protoporphyrin IX) group per subunit.</text>
</comment>
<comment type="catalytic activity">
    <reaction evidence="1">
        <text>2 a phenolic donor + H2O2 = 2 a phenolic radical donor + 2 H2O</text>
        <dbReference type="Rhea" id="RHEA:56136"/>
        <dbReference type="ChEBI" id="CHEBI:15377"/>
        <dbReference type="ChEBI" id="CHEBI:16240"/>
        <dbReference type="ChEBI" id="CHEBI:139520"/>
        <dbReference type="ChEBI" id="CHEBI:139521"/>
        <dbReference type="EC" id="1.11.1.7"/>
    </reaction>
</comment>
<evidence type="ECO:0000256" key="10">
    <source>
        <dbReference type="ARBA" id="ARBA00023283"/>
    </source>
</evidence>
<keyword evidence="11" id="KW-0376">Hydrogen peroxide</keyword>
<evidence type="ECO:0000256" key="14">
    <source>
        <dbReference type="PIRSR" id="PIRSR600823-5"/>
    </source>
</evidence>
<dbReference type="GO" id="GO:0046872">
    <property type="term" value="F:metal ion binding"/>
    <property type="evidence" value="ECO:0007669"/>
    <property type="project" value="UniProtKB-KW"/>
</dbReference>
<feature type="domain" description="Plant heme peroxidase family profile" evidence="16">
    <location>
        <begin position="84"/>
        <end position="246"/>
    </location>
</feature>
<keyword evidence="7" id="KW-0560">Oxidoreductase</keyword>
<dbReference type="GO" id="GO:0006979">
    <property type="term" value="P:response to oxidative stress"/>
    <property type="evidence" value="ECO:0007669"/>
    <property type="project" value="InterPro"/>
</dbReference>